<dbReference type="GO" id="GO:0015833">
    <property type="term" value="P:peptide transport"/>
    <property type="evidence" value="ECO:0007669"/>
    <property type="project" value="TreeGrafter"/>
</dbReference>
<dbReference type="Gene3D" id="3.40.190.10">
    <property type="entry name" value="Periplasmic binding protein-like II"/>
    <property type="match status" value="1"/>
</dbReference>
<sequence length="568" mass="63203">MKKGSFVALLLSAVLFAITGCSSSSSPEPQPQQQTQTPASPTETAAPKEGGNLTIASESEPGNLNPHIWATSSDTFVTHMIFDSLVIPDKELKMVGSLAEKWDVSEDGKTYTFHLQKNVKWHDGTPFTAKDVAFTFSSLAKPDYDAGGYWRVSPVVGAEEVRDGKAQEVSGIKVIDDNTISFTTTDKFAPFISGLFIGIVPEHLLKDVSPKEWAKHEFNRNPVGTGPFQFVKWESGQYIELKANKDYFKGAPKLDKIVARFGDTNTMLAAFINREVDVAPVPIAEIPSIQTLDYADLKLANQLSMYYIGFNALNEHFQDKKVRLALAHAIDKASIVGSILGEYGKVSFDIFPSNHWSHNPNLPQYPFDPAKAEALLQEAGYAKNGKGMYEKGGKQLTFTLEVPTGKTEREKTAALIKQNFEQIGVNMELRALDFPTLVTKLLPKNADGTQRKVTADDYHAYILGFGVEADPDEYRSYFGSKYMPPNGYNFVSYSDPQVDQLLEQQVAEVDVEKRKSIFWEVGKKLAEDEIWIPLYEQEAPYVANKRLVGFEPDFRGPTFNAKDWAVSE</sequence>
<evidence type="ECO:0000313" key="8">
    <source>
        <dbReference type="Proteomes" id="UP000282028"/>
    </source>
</evidence>
<dbReference type="PANTHER" id="PTHR30290">
    <property type="entry name" value="PERIPLASMIC BINDING COMPONENT OF ABC TRANSPORTER"/>
    <property type="match status" value="1"/>
</dbReference>
<gene>
    <name evidence="7" type="ORF">EDM52_19985</name>
</gene>
<keyword evidence="8" id="KW-1185">Reference proteome</keyword>
<dbReference type="PROSITE" id="PS51257">
    <property type="entry name" value="PROKAR_LIPOPROTEIN"/>
    <property type="match status" value="1"/>
</dbReference>
<accession>A0A3M8BYT0</accession>
<evidence type="ECO:0000256" key="2">
    <source>
        <dbReference type="ARBA" id="ARBA00022448"/>
    </source>
</evidence>
<dbReference type="GO" id="GO:1904680">
    <property type="term" value="F:peptide transmembrane transporter activity"/>
    <property type="evidence" value="ECO:0007669"/>
    <property type="project" value="TreeGrafter"/>
</dbReference>
<evidence type="ECO:0000256" key="5">
    <source>
        <dbReference type="SAM" id="SignalP"/>
    </source>
</evidence>
<dbReference type="RefSeq" id="WP_122910712.1">
    <property type="nucleotide sequence ID" value="NZ_CBCSBE010000034.1"/>
</dbReference>
<name>A0A3M8BYT0_9BACL</name>
<comment type="caution">
    <text evidence="7">The sequence shown here is derived from an EMBL/GenBank/DDBJ whole genome shotgun (WGS) entry which is preliminary data.</text>
</comment>
<evidence type="ECO:0000259" key="6">
    <source>
        <dbReference type="Pfam" id="PF00496"/>
    </source>
</evidence>
<dbReference type="SUPFAM" id="SSF53850">
    <property type="entry name" value="Periplasmic binding protein-like II"/>
    <property type="match status" value="1"/>
</dbReference>
<dbReference type="InterPro" id="IPR039424">
    <property type="entry name" value="SBP_5"/>
</dbReference>
<organism evidence="7 8">
    <name type="scientific">Brevibacillus invocatus</name>
    <dbReference type="NCBI Taxonomy" id="173959"/>
    <lineage>
        <taxon>Bacteria</taxon>
        <taxon>Bacillati</taxon>
        <taxon>Bacillota</taxon>
        <taxon>Bacilli</taxon>
        <taxon>Bacillales</taxon>
        <taxon>Paenibacillaceae</taxon>
        <taxon>Brevibacillus</taxon>
    </lineage>
</organism>
<dbReference type="PANTHER" id="PTHR30290:SF9">
    <property type="entry name" value="OLIGOPEPTIDE-BINDING PROTEIN APPA"/>
    <property type="match status" value="1"/>
</dbReference>
<protein>
    <recommendedName>
        <fullName evidence="6">Solute-binding protein family 5 domain-containing protein</fullName>
    </recommendedName>
</protein>
<keyword evidence="2" id="KW-0813">Transport</keyword>
<dbReference type="GO" id="GO:0043190">
    <property type="term" value="C:ATP-binding cassette (ABC) transporter complex"/>
    <property type="evidence" value="ECO:0007669"/>
    <property type="project" value="InterPro"/>
</dbReference>
<feature type="region of interest" description="Disordered" evidence="4">
    <location>
        <begin position="22"/>
        <end position="64"/>
    </location>
</feature>
<proteinExistence type="inferred from homology"/>
<reference evidence="7 8" key="1">
    <citation type="submission" date="2018-10" db="EMBL/GenBank/DDBJ databases">
        <title>Phylogenomics of Brevibacillus.</title>
        <authorList>
            <person name="Dunlap C."/>
        </authorList>
    </citation>
    <scope>NUCLEOTIDE SEQUENCE [LARGE SCALE GENOMIC DNA]</scope>
    <source>
        <strain evidence="7 8">JCM 12215</strain>
    </source>
</reference>
<keyword evidence="3 5" id="KW-0732">Signal</keyword>
<dbReference type="EMBL" id="RHHR01000043">
    <property type="protein sequence ID" value="RNB68592.1"/>
    <property type="molecule type" value="Genomic_DNA"/>
</dbReference>
<evidence type="ECO:0000256" key="4">
    <source>
        <dbReference type="SAM" id="MobiDB-lite"/>
    </source>
</evidence>
<dbReference type="Gene3D" id="3.90.76.10">
    <property type="entry name" value="Dipeptide-binding Protein, Domain 1"/>
    <property type="match status" value="1"/>
</dbReference>
<dbReference type="Gene3D" id="3.10.105.10">
    <property type="entry name" value="Dipeptide-binding Protein, Domain 3"/>
    <property type="match status" value="1"/>
</dbReference>
<dbReference type="AlphaFoldDB" id="A0A3M8BYT0"/>
<feature type="signal peptide" evidence="5">
    <location>
        <begin position="1"/>
        <end position="19"/>
    </location>
</feature>
<dbReference type="PIRSF" id="PIRSF002741">
    <property type="entry name" value="MppA"/>
    <property type="match status" value="1"/>
</dbReference>
<dbReference type="InterPro" id="IPR000914">
    <property type="entry name" value="SBP_5_dom"/>
</dbReference>
<evidence type="ECO:0000313" key="7">
    <source>
        <dbReference type="EMBL" id="RNB68592.1"/>
    </source>
</evidence>
<evidence type="ECO:0000256" key="1">
    <source>
        <dbReference type="ARBA" id="ARBA00005695"/>
    </source>
</evidence>
<dbReference type="OrthoDB" id="9796817at2"/>
<comment type="similarity">
    <text evidence="1">Belongs to the bacterial solute-binding protein 5 family.</text>
</comment>
<feature type="chain" id="PRO_5038830679" description="Solute-binding protein family 5 domain-containing protein" evidence="5">
    <location>
        <begin position="20"/>
        <end position="568"/>
    </location>
</feature>
<dbReference type="Proteomes" id="UP000282028">
    <property type="component" value="Unassembled WGS sequence"/>
</dbReference>
<dbReference type="Pfam" id="PF00496">
    <property type="entry name" value="SBP_bac_5"/>
    <property type="match status" value="1"/>
</dbReference>
<dbReference type="InterPro" id="IPR030678">
    <property type="entry name" value="Peptide/Ni-bd"/>
</dbReference>
<dbReference type="GO" id="GO:0042597">
    <property type="term" value="C:periplasmic space"/>
    <property type="evidence" value="ECO:0007669"/>
    <property type="project" value="UniProtKB-ARBA"/>
</dbReference>
<feature type="compositionally biased region" description="Low complexity" evidence="4">
    <location>
        <begin position="22"/>
        <end position="47"/>
    </location>
</feature>
<evidence type="ECO:0000256" key="3">
    <source>
        <dbReference type="ARBA" id="ARBA00022729"/>
    </source>
</evidence>
<feature type="domain" description="Solute-binding protein family 5" evidence="6">
    <location>
        <begin position="94"/>
        <end position="481"/>
    </location>
</feature>